<feature type="compositionally biased region" description="Basic and acidic residues" evidence="11">
    <location>
        <begin position="152"/>
        <end position="163"/>
    </location>
</feature>
<keyword evidence="7 10" id="KW-0863">Zinc-finger</keyword>
<dbReference type="InterPro" id="IPR001841">
    <property type="entry name" value="Znf_RING"/>
</dbReference>
<dbReference type="Proteomes" id="UP000694397">
    <property type="component" value="Chromosome 2"/>
</dbReference>
<evidence type="ECO:0000256" key="6">
    <source>
        <dbReference type="ARBA" id="ARBA00022737"/>
    </source>
</evidence>
<dbReference type="InterPro" id="IPR041367">
    <property type="entry name" value="Znf-CCCH_4"/>
</dbReference>
<evidence type="ECO:0000256" key="9">
    <source>
        <dbReference type="ARBA" id="ARBA00022833"/>
    </source>
</evidence>
<dbReference type="GeneID" id="108931174"/>
<dbReference type="RefSeq" id="XP_029101918.1">
    <property type="nucleotide sequence ID" value="XM_029246085.1"/>
</dbReference>
<dbReference type="PROSITE" id="PS00518">
    <property type="entry name" value="ZF_RING_1"/>
    <property type="match status" value="1"/>
</dbReference>
<dbReference type="InterPro" id="IPR036855">
    <property type="entry name" value="Znf_CCCH_sf"/>
</dbReference>
<dbReference type="FunFam" id="3.30.40.10:FF:000117">
    <property type="entry name" value="Probable E3 ubiquitin-protein ligase makorin-1"/>
    <property type="match status" value="1"/>
</dbReference>
<feature type="domain" description="C3H1-type" evidence="13">
    <location>
        <begin position="14"/>
        <end position="41"/>
    </location>
</feature>
<dbReference type="OrthoDB" id="250836at2759"/>
<feature type="domain" description="C3H1-type" evidence="13">
    <location>
        <begin position="43"/>
        <end position="70"/>
    </location>
</feature>
<keyword evidence="15" id="KW-1185">Reference proteome</keyword>
<dbReference type="PANTHER" id="PTHR11224">
    <property type="entry name" value="MAKORIN-RELATED"/>
    <property type="match status" value="1"/>
</dbReference>
<keyword evidence="9 10" id="KW-0862">Zinc</keyword>
<dbReference type="SUPFAM" id="SSF57850">
    <property type="entry name" value="RING/U-box"/>
    <property type="match status" value="1"/>
</dbReference>
<evidence type="ECO:0000256" key="1">
    <source>
        <dbReference type="ARBA" id="ARBA00000900"/>
    </source>
</evidence>
<accession>A0A8C9TI72</accession>
<dbReference type="SMART" id="SM00184">
    <property type="entry name" value="RING"/>
    <property type="match status" value="1"/>
</dbReference>
<name>A0A8C9TI72_SCLFO</name>
<dbReference type="GeneTree" id="ENSGT00950000183077"/>
<feature type="zinc finger region" description="C3H1-type" evidence="10">
    <location>
        <begin position="336"/>
        <end position="364"/>
    </location>
</feature>
<evidence type="ECO:0000259" key="13">
    <source>
        <dbReference type="PROSITE" id="PS50103"/>
    </source>
</evidence>
<reference evidence="14 15" key="1">
    <citation type="submission" date="2019-04" db="EMBL/GenBank/DDBJ databases">
        <authorList>
            <consortium name="Wellcome Sanger Institute Data Sharing"/>
        </authorList>
    </citation>
    <scope>NUCLEOTIDE SEQUENCE [LARGE SCALE GENOMIC DNA]</scope>
</reference>
<dbReference type="EC" id="2.3.2.27" evidence="3"/>
<feature type="domain" description="C3H1-type" evidence="13">
    <location>
        <begin position="336"/>
        <end position="364"/>
    </location>
</feature>
<dbReference type="Ensembl" id="ENSSFOT00015058258.1">
    <property type="protein sequence ID" value="ENSSFOP00015053090.1"/>
    <property type="gene ID" value="ENSSFOG00015024848.1"/>
</dbReference>
<evidence type="ECO:0000256" key="5">
    <source>
        <dbReference type="ARBA" id="ARBA00022723"/>
    </source>
</evidence>
<organism evidence="14 15">
    <name type="scientific">Scleropages formosus</name>
    <name type="common">Asian bonytongue</name>
    <name type="synonym">Osteoglossum formosum</name>
    <dbReference type="NCBI Taxonomy" id="113540"/>
    <lineage>
        <taxon>Eukaryota</taxon>
        <taxon>Metazoa</taxon>
        <taxon>Chordata</taxon>
        <taxon>Craniata</taxon>
        <taxon>Vertebrata</taxon>
        <taxon>Euteleostomi</taxon>
        <taxon>Actinopterygii</taxon>
        <taxon>Neopterygii</taxon>
        <taxon>Teleostei</taxon>
        <taxon>Osteoglossocephala</taxon>
        <taxon>Osteoglossomorpha</taxon>
        <taxon>Osteoglossiformes</taxon>
        <taxon>Osteoglossidae</taxon>
        <taxon>Scleropages</taxon>
    </lineage>
</organism>
<sequence length="427" mass="47484">MEKRAHGSALTVGARGTVLCRQFMNGSCRFGSSCHFSHELPALPPVQTCRYFQKGFCWFGDRCRYQHVLQTDTAASGSRRGSVPAVNPPSWRGRAQPGRRGSEPSLPRPLGRRGSEPLQTDVLTLQPAFECLTMDIAEEEEQGTGEAAPRPPEPHADAHESSDHNFSISPGPSSLDGSGTMWRSAPPPAFTSNPAMAQAGPAATKEEQLQPPRAEAQPVEDSSQQGAEQSGAAASSSRSLPEEAYEQSKDVTCGICMDKVYEKPNVQERRFGILPNCCHAFCLSCIVTWRKTRDFQEEVIKSCPQCRVKSSFYIPSKYWVCDGEPKQTLISSFKERTSKIKCSFFSRHGCCPFKSECIYRHELPNSCQPRRRRSPTPYRGRLEDLDSDSLQLLHYIIALTLLEDDAAALLDDDFHLFLEDDDDDDLL</sequence>
<feature type="domain" description="RING-type" evidence="12">
    <location>
        <begin position="253"/>
        <end position="307"/>
    </location>
</feature>
<keyword evidence="4" id="KW-0808">Transferase</keyword>
<dbReference type="Pfam" id="PF00642">
    <property type="entry name" value="zf-CCCH"/>
    <property type="match status" value="1"/>
</dbReference>
<dbReference type="GO" id="GO:0061630">
    <property type="term" value="F:ubiquitin protein ligase activity"/>
    <property type="evidence" value="ECO:0007669"/>
    <property type="project" value="UniProtKB-EC"/>
</dbReference>
<keyword evidence="5 10" id="KW-0479">Metal-binding</keyword>
<evidence type="ECO:0000256" key="10">
    <source>
        <dbReference type="PROSITE-ProRule" id="PRU00723"/>
    </source>
</evidence>
<dbReference type="InterPro" id="IPR045072">
    <property type="entry name" value="MKRN-like"/>
</dbReference>
<dbReference type="SMART" id="SM00356">
    <property type="entry name" value="ZnF_C3H1"/>
    <property type="match status" value="3"/>
</dbReference>
<dbReference type="Gene3D" id="4.10.1000.10">
    <property type="entry name" value="Zinc finger, CCCH-type"/>
    <property type="match status" value="2"/>
</dbReference>
<evidence type="ECO:0000256" key="3">
    <source>
        <dbReference type="ARBA" id="ARBA00012483"/>
    </source>
</evidence>
<dbReference type="InterPro" id="IPR013083">
    <property type="entry name" value="Znf_RING/FYVE/PHD"/>
</dbReference>
<dbReference type="PROSITE" id="PS50103">
    <property type="entry name" value="ZF_C3H1"/>
    <property type="match status" value="3"/>
</dbReference>
<proteinExistence type="predicted"/>
<reference evidence="14" key="2">
    <citation type="submission" date="2025-08" db="UniProtKB">
        <authorList>
            <consortium name="Ensembl"/>
        </authorList>
    </citation>
    <scope>IDENTIFICATION</scope>
</reference>
<comment type="catalytic activity">
    <reaction evidence="1">
        <text>S-ubiquitinyl-[E2 ubiquitin-conjugating enzyme]-L-cysteine + [acceptor protein]-L-lysine = [E2 ubiquitin-conjugating enzyme]-L-cysteine + N(6)-ubiquitinyl-[acceptor protein]-L-lysine.</text>
        <dbReference type="EC" id="2.3.2.27"/>
    </reaction>
</comment>
<feature type="compositionally biased region" description="Low complexity" evidence="11">
    <location>
        <begin position="222"/>
        <end position="239"/>
    </location>
</feature>
<dbReference type="CDD" id="cd16732">
    <property type="entry name" value="RING-HC_MKRN4"/>
    <property type="match status" value="1"/>
</dbReference>
<feature type="compositionally biased region" description="Polar residues" evidence="11">
    <location>
        <begin position="164"/>
        <end position="177"/>
    </location>
</feature>
<evidence type="ECO:0000256" key="7">
    <source>
        <dbReference type="ARBA" id="ARBA00022771"/>
    </source>
</evidence>
<dbReference type="Pfam" id="PF18044">
    <property type="entry name" value="zf-CCCH_4"/>
    <property type="match status" value="1"/>
</dbReference>
<evidence type="ECO:0000256" key="8">
    <source>
        <dbReference type="ARBA" id="ARBA00022786"/>
    </source>
</evidence>
<evidence type="ECO:0000313" key="15">
    <source>
        <dbReference type="Proteomes" id="UP000694397"/>
    </source>
</evidence>
<feature type="region of interest" description="Disordered" evidence="11">
    <location>
        <begin position="140"/>
        <end position="243"/>
    </location>
</feature>
<dbReference type="InterPro" id="IPR017907">
    <property type="entry name" value="Znf_RING_CS"/>
</dbReference>
<dbReference type="AlphaFoldDB" id="A0A8C9TI72"/>
<evidence type="ECO:0000259" key="12">
    <source>
        <dbReference type="PROSITE" id="PS50089"/>
    </source>
</evidence>
<evidence type="ECO:0000256" key="4">
    <source>
        <dbReference type="ARBA" id="ARBA00022679"/>
    </source>
</evidence>
<keyword evidence="8" id="KW-0833">Ubl conjugation pathway</keyword>
<feature type="region of interest" description="Disordered" evidence="11">
    <location>
        <begin position="73"/>
        <end position="121"/>
    </location>
</feature>
<gene>
    <name evidence="14" type="primary">mkrn4</name>
</gene>
<evidence type="ECO:0000256" key="2">
    <source>
        <dbReference type="ARBA" id="ARBA00004906"/>
    </source>
</evidence>
<dbReference type="Gene3D" id="3.30.40.10">
    <property type="entry name" value="Zinc/RING finger domain, C3HC4 (zinc finger)"/>
    <property type="match status" value="1"/>
</dbReference>
<feature type="zinc finger region" description="C3H1-type" evidence="10">
    <location>
        <begin position="43"/>
        <end position="70"/>
    </location>
</feature>
<protein>
    <recommendedName>
        <fullName evidence="3">RING-type E3 ubiquitin transferase</fullName>
        <ecNumber evidence="3">2.3.2.27</ecNumber>
    </recommendedName>
</protein>
<dbReference type="GO" id="GO:0008270">
    <property type="term" value="F:zinc ion binding"/>
    <property type="evidence" value="ECO:0007669"/>
    <property type="project" value="UniProtKB-KW"/>
</dbReference>
<dbReference type="PROSITE" id="PS50089">
    <property type="entry name" value="ZF_RING_2"/>
    <property type="match status" value="1"/>
</dbReference>
<dbReference type="PANTHER" id="PTHR11224:SF39">
    <property type="entry name" value="RING-TYPE E3 UBIQUITIN TRANSFERASE"/>
    <property type="match status" value="1"/>
</dbReference>
<dbReference type="InterPro" id="IPR000571">
    <property type="entry name" value="Znf_CCCH"/>
</dbReference>
<dbReference type="GO" id="GO:0000209">
    <property type="term" value="P:protein polyubiquitination"/>
    <property type="evidence" value="ECO:0007669"/>
    <property type="project" value="InterPro"/>
</dbReference>
<dbReference type="SUPFAM" id="SSF90229">
    <property type="entry name" value="CCCH zinc finger"/>
    <property type="match status" value="2"/>
</dbReference>
<feature type="zinc finger region" description="C3H1-type" evidence="10">
    <location>
        <begin position="14"/>
        <end position="41"/>
    </location>
</feature>
<reference evidence="14" key="3">
    <citation type="submission" date="2025-09" db="UniProtKB">
        <authorList>
            <consortium name="Ensembl"/>
        </authorList>
    </citation>
    <scope>IDENTIFICATION</scope>
</reference>
<keyword evidence="6" id="KW-0677">Repeat</keyword>
<evidence type="ECO:0000256" key="11">
    <source>
        <dbReference type="SAM" id="MobiDB-lite"/>
    </source>
</evidence>
<comment type="pathway">
    <text evidence="2">Protein modification; protein ubiquitination.</text>
</comment>
<dbReference type="UniPathway" id="UPA00143"/>
<evidence type="ECO:0000313" key="14">
    <source>
        <dbReference type="Ensembl" id="ENSSFOP00015053090.1"/>
    </source>
</evidence>